<feature type="domain" description="Muconolactone isomerase" evidence="10">
    <location>
        <begin position="1"/>
        <end position="89"/>
    </location>
</feature>
<dbReference type="PIRSF" id="PIRSF001486">
    <property type="entry name" value="CatC"/>
    <property type="match status" value="1"/>
</dbReference>
<keyword evidence="7 9" id="KW-0413">Isomerase</keyword>
<comment type="catalytic activity">
    <reaction evidence="1 9">
        <text>(S)-muconolactone = (4,5-dihydro-5-oxofuran-2-yl)-acetate</text>
        <dbReference type="Rhea" id="RHEA:12348"/>
        <dbReference type="ChEBI" id="CHEBI:58425"/>
        <dbReference type="ChEBI" id="CHEBI:58736"/>
        <dbReference type="EC" id="5.3.3.4"/>
    </reaction>
</comment>
<keyword evidence="6 9" id="KW-0058">Aromatic hydrocarbons catabolism</keyword>
<evidence type="ECO:0000256" key="5">
    <source>
        <dbReference type="ARBA" id="ARBA00012070"/>
    </source>
</evidence>
<organism evidence="11 12">
    <name type="scientific">Rhodococcus baikonurensis</name>
    <dbReference type="NCBI Taxonomy" id="172041"/>
    <lineage>
        <taxon>Bacteria</taxon>
        <taxon>Bacillati</taxon>
        <taxon>Actinomycetota</taxon>
        <taxon>Actinomycetes</taxon>
        <taxon>Mycobacteriales</taxon>
        <taxon>Nocardiaceae</taxon>
        <taxon>Rhodococcus</taxon>
        <taxon>Rhodococcus erythropolis group</taxon>
    </lineage>
</organism>
<evidence type="ECO:0000256" key="1">
    <source>
        <dbReference type="ARBA" id="ARBA00001739"/>
    </source>
</evidence>
<name>A0ABV5XP71_9NOCA</name>
<evidence type="ECO:0000256" key="2">
    <source>
        <dbReference type="ARBA" id="ARBA00005193"/>
    </source>
</evidence>
<evidence type="ECO:0000256" key="4">
    <source>
        <dbReference type="ARBA" id="ARBA00011365"/>
    </source>
</evidence>
<dbReference type="SUPFAM" id="SSF54909">
    <property type="entry name" value="Dimeric alpha+beta barrel"/>
    <property type="match status" value="1"/>
</dbReference>
<dbReference type="NCBIfam" id="TIGR03221">
    <property type="entry name" value="muco_delta"/>
    <property type="match status" value="1"/>
</dbReference>
<dbReference type="InterPro" id="IPR003464">
    <property type="entry name" value="Muconolactone_d_Isoase"/>
</dbReference>
<sequence length="92" mass="10779">MHFLAQMEVTIPHDIDTEKLERLLTAERERAQELQRQGKWPQLWRVAGRYANVSVLDVESIDELHELLSSLPMFPFLDIKVTPMTRHPSKVD</sequence>
<dbReference type="Pfam" id="PF02426">
    <property type="entry name" value="MIase"/>
    <property type="match status" value="1"/>
</dbReference>
<comment type="caution">
    <text evidence="11">The sequence shown here is derived from an EMBL/GenBank/DDBJ whole genome shotgun (WGS) entry which is preliminary data.</text>
</comment>
<dbReference type="GO" id="GO:0016159">
    <property type="term" value="F:muconolactone delta-isomerase activity"/>
    <property type="evidence" value="ECO:0007669"/>
    <property type="project" value="UniProtKB-EC"/>
</dbReference>
<reference evidence="11 12" key="1">
    <citation type="submission" date="2024-09" db="EMBL/GenBank/DDBJ databases">
        <authorList>
            <person name="Sun Q."/>
            <person name="Mori K."/>
        </authorList>
    </citation>
    <scope>NUCLEOTIDE SEQUENCE [LARGE SCALE GENOMIC DNA]</scope>
    <source>
        <strain evidence="11 12">JCM 11411</strain>
    </source>
</reference>
<proteinExistence type="inferred from homology"/>
<evidence type="ECO:0000259" key="10">
    <source>
        <dbReference type="Pfam" id="PF02426"/>
    </source>
</evidence>
<comment type="subunit">
    <text evidence="4">Homodecamer.</text>
</comment>
<dbReference type="RefSeq" id="WP_192378990.1">
    <property type="nucleotide sequence ID" value="NZ_JBHMAS010000088.1"/>
</dbReference>
<evidence type="ECO:0000256" key="8">
    <source>
        <dbReference type="NCBIfam" id="TIGR03221"/>
    </source>
</evidence>
<dbReference type="EMBL" id="JBHMAS010000088">
    <property type="protein sequence ID" value="MFB9784286.1"/>
    <property type="molecule type" value="Genomic_DNA"/>
</dbReference>
<gene>
    <name evidence="11" type="primary">catC</name>
    <name evidence="11" type="ORF">ACFFQ6_31780</name>
</gene>
<keyword evidence="12" id="KW-1185">Reference proteome</keyword>
<dbReference type="InterPro" id="IPR026029">
    <property type="entry name" value="MLI_dom"/>
</dbReference>
<accession>A0ABV5XP71</accession>
<comment type="pathway">
    <text evidence="2 9">Aromatic compound metabolism; beta-ketoadipate pathway; 5-oxo-4,5-dihydro-2-furylacetate from catechol: step 3/3.</text>
</comment>
<evidence type="ECO:0000256" key="3">
    <source>
        <dbReference type="ARBA" id="ARBA00010882"/>
    </source>
</evidence>
<dbReference type="EC" id="5.3.3.4" evidence="5 8"/>
<evidence type="ECO:0000256" key="6">
    <source>
        <dbReference type="ARBA" id="ARBA00022797"/>
    </source>
</evidence>
<protein>
    <recommendedName>
        <fullName evidence="5 8">Muconolactone Delta-isomerase</fullName>
        <shortName evidence="9">MIase</shortName>
        <ecNumber evidence="5 8">5.3.3.4</ecNumber>
    </recommendedName>
</protein>
<dbReference type="Gene3D" id="3.30.70.1060">
    <property type="entry name" value="Dimeric alpha+beta barrel"/>
    <property type="match status" value="1"/>
</dbReference>
<evidence type="ECO:0000313" key="11">
    <source>
        <dbReference type="EMBL" id="MFB9784286.1"/>
    </source>
</evidence>
<comment type="similarity">
    <text evidence="3 9">Belongs to the muconolactone Delta-isomerase family.</text>
</comment>
<evidence type="ECO:0000256" key="7">
    <source>
        <dbReference type="ARBA" id="ARBA00023235"/>
    </source>
</evidence>
<evidence type="ECO:0000256" key="9">
    <source>
        <dbReference type="PIRNR" id="PIRNR001486"/>
    </source>
</evidence>
<dbReference type="Proteomes" id="UP001589587">
    <property type="component" value="Unassembled WGS sequence"/>
</dbReference>
<evidence type="ECO:0000313" key="12">
    <source>
        <dbReference type="Proteomes" id="UP001589587"/>
    </source>
</evidence>
<dbReference type="InterPro" id="IPR011008">
    <property type="entry name" value="Dimeric_a/b-barrel"/>
</dbReference>